<comment type="caution">
    <text evidence="4">The sequence shown here is derived from an EMBL/GenBank/DDBJ whole genome shotgun (WGS) entry which is preliminary data.</text>
</comment>
<feature type="signal peptide" evidence="3">
    <location>
        <begin position="1"/>
        <end position="26"/>
    </location>
</feature>
<keyword evidence="2" id="KW-0472">Membrane</keyword>
<dbReference type="Proteomes" id="UP001174909">
    <property type="component" value="Unassembled WGS sequence"/>
</dbReference>
<keyword evidence="2" id="KW-0812">Transmembrane</keyword>
<keyword evidence="3" id="KW-0732">Signal</keyword>
<evidence type="ECO:0000256" key="2">
    <source>
        <dbReference type="SAM" id="Phobius"/>
    </source>
</evidence>
<proteinExistence type="predicted"/>
<feature type="chain" id="PRO_5041366986" evidence="3">
    <location>
        <begin position="27"/>
        <end position="278"/>
    </location>
</feature>
<keyword evidence="5" id="KW-1185">Reference proteome</keyword>
<feature type="region of interest" description="Disordered" evidence="1">
    <location>
        <begin position="107"/>
        <end position="177"/>
    </location>
</feature>
<sequence>MSGVSLCSVVVTILLVLVVGVPVSRADNNSTDPRGSDVNTTKTVIAVPCVMVVLVAAVAVSSGASIALVWRRRQRRNAPVFLGSCRRINTIHTETVNEGLQALERARAKHNRTNHSSPSTQHREEEEEEREVSAHGHGHSAVTPASLRIFSQHSSQRETSQDWNRGHQNSYERGDMHNSYGELSCALSLSRTYTCPNVPTDLNNRHFSTGSSAPCLSASYFQPLPLAKEGTGDDEIGEMCPPLTVVDVGANESPRYMHLSPLTMEEPSQYESLAKARA</sequence>
<evidence type="ECO:0000256" key="3">
    <source>
        <dbReference type="SAM" id="SignalP"/>
    </source>
</evidence>
<dbReference type="AlphaFoldDB" id="A0AA35QV42"/>
<accession>A0AA35QV42</accession>
<keyword evidence="2" id="KW-1133">Transmembrane helix</keyword>
<reference evidence="4" key="1">
    <citation type="submission" date="2023-03" db="EMBL/GenBank/DDBJ databases">
        <authorList>
            <person name="Steffen K."/>
            <person name="Cardenas P."/>
        </authorList>
    </citation>
    <scope>NUCLEOTIDE SEQUENCE</scope>
</reference>
<organism evidence="4 5">
    <name type="scientific">Geodia barretti</name>
    <name type="common">Barrett's horny sponge</name>
    <dbReference type="NCBI Taxonomy" id="519541"/>
    <lineage>
        <taxon>Eukaryota</taxon>
        <taxon>Metazoa</taxon>
        <taxon>Porifera</taxon>
        <taxon>Demospongiae</taxon>
        <taxon>Heteroscleromorpha</taxon>
        <taxon>Tetractinellida</taxon>
        <taxon>Astrophorina</taxon>
        <taxon>Geodiidae</taxon>
        <taxon>Geodia</taxon>
    </lineage>
</organism>
<evidence type="ECO:0000313" key="4">
    <source>
        <dbReference type="EMBL" id="CAI7993292.1"/>
    </source>
</evidence>
<evidence type="ECO:0000256" key="1">
    <source>
        <dbReference type="SAM" id="MobiDB-lite"/>
    </source>
</evidence>
<gene>
    <name evidence="4" type="ORF">GBAR_LOCUS1238</name>
</gene>
<protein>
    <submittedName>
        <fullName evidence="4">Uncharacterized protein</fullName>
    </submittedName>
</protein>
<feature type="transmembrane region" description="Helical" evidence="2">
    <location>
        <begin position="44"/>
        <end position="70"/>
    </location>
</feature>
<dbReference type="EMBL" id="CASHTH010000187">
    <property type="protein sequence ID" value="CAI7993292.1"/>
    <property type="molecule type" value="Genomic_DNA"/>
</dbReference>
<evidence type="ECO:0000313" key="5">
    <source>
        <dbReference type="Proteomes" id="UP001174909"/>
    </source>
</evidence>
<feature type="non-terminal residue" evidence="4">
    <location>
        <position position="1"/>
    </location>
</feature>
<name>A0AA35QV42_GEOBA</name>